<keyword evidence="2" id="KW-1185">Reference proteome</keyword>
<dbReference type="EMBL" id="JAMKOV010000108">
    <property type="protein sequence ID" value="KAI8033731.1"/>
    <property type="molecule type" value="Genomic_DNA"/>
</dbReference>
<dbReference type="AlphaFoldDB" id="A0A9P9YB69"/>
<feature type="non-terminal residue" evidence="1">
    <location>
        <position position="34"/>
    </location>
</feature>
<comment type="caution">
    <text evidence="1">The sequence shown here is derived from an EMBL/GenBank/DDBJ whole genome shotgun (WGS) entry which is preliminary data.</text>
</comment>
<organism evidence="1 2">
    <name type="scientific">Drosophila gunungcola</name>
    <name type="common">fruit fly</name>
    <dbReference type="NCBI Taxonomy" id="103775"/>
    <lineage>
        <taxon>Eukaryota</taxon>
        <taxon>Metazoa</taxon>
        <taxon>Ecdysozoa</taxon>
        <taxon>Arthropoda</taxon>
        <taxon>Hexapoda</taxon>
        <taxon>Insecta</taxon>
        <taxon>Pterygota</taxon>
        <taxon>Neoptera</taxon>
        <taxon>Endopterygota</taxon>
        <taxon>Diptera</taxon>
        <taxon>Brachycera</taxon>
        <taxon>Muscomorpha</taxon>
        <taxon>Ephydroidea</taxon>
        <taxon>Drosophilidae</taxon>
        <taxon>Drosophila</taxon>
        <taxon>Sophophora</taxon>
    </lineage>
</organism>
<evidence type="ECO:0000313" key="1">
    <source>
        <dbReference type="EMBL" id="KAI8033731.1"/>
    </source>
</evidence>
<sequence>MALLPLRNQNNRLPFCQSTGYNRQFNLIPFDCFS</sequence>
<name>A0A9P9YB69_9MUSC</name>
<reference evidence="1" key="1">
    <citation type="journal article" date="2023" name="Genome Biol. Evol.">
        <title>Long-read-based Genome Assembly of Drosophila gunungcola Reveals Fewer Chemosensory Genes in Flower-breeding Species.</title>
        <authorList>
            <person name="Negi A."/>
            <person name="Liao B.Y."/>
            <person name="Yeh S.D."/>
        </authorList>
    </citation>
    <scope>NUCLEOTIDE SEQUENCE</scope>
    <source>
        <strain evidence="1">Sukarami</strain>
    </source>
</reference>
<gene>
    <name evidence="1" type="ORF">M5D96_013514</name>
</gene>
<evidence type="ECO:0000313" key="2">
    <source>
        <dbReference type="Proteomes" id="UP001059596"/>
    </source>
</evidence>
<accession>A0A9P9YB69</accession>
<dbReference type="Proteomes" id="UP001059596">
    <property type="component" value="Unassembled WGS sequence"/>
</dbReference>
<protein>
    <submittedName>
        <fullName evidence="1">Uncharacterized protein</fullName>
    </submittedName>
</protein>
<proteinExistence type="predicted"/>